<evidence type="ECO:0000256" key="2">
    <source>
        <dbReference type="ARBA" id="ARBA00022771"/>
    </source>
</evidence>
<dbReference type="InterPro" id="IPR007588">
    <property type="entry name" value="Znf_FLYWCH"/>
</dbReference>
<organism evidence="5 6">
    <name type="scientific">Rhynchophorus ferrugineus</name>
    <name type="common">Red palm weevil</name>
    <name type="synonym">Curculio ferrugineus</name>
    <dbReference type="NCBI Taxonomy" id="354439"/>
    <lineage>
        <taxon>Eukaryota</taxon>
        <taxon>Metazoa</taxon>
        <taxon>Ecdysozoa</taxon>
        <taxon>Arthropoda</taxon>
        <taxon>Hexapoda</taxon>
        <taxon>Insecta</taxon>
        <taxon>Pterygota</taxon>
        <taxon>Neoptera</taxon>
        <taxon>Endopterygota</taxon>
        <taxon>Coleoptera</taxon>
        <taxon>Polyphaga</taxon>
        <taxon>Cucujiformia</taxon>
        <taxon>Curculionidae</taxon>
        <taxon>Dryophthorinae</taxon>
        <taxon>Rhynchophorus</taxon>
    </lineage>
</organism>
<feature type="domain" description="FLYWCH-type" evidence="4">
    <location>
        <begin position="7"/>
        <end position="54"/>
    </location>
</feature>
<comment type="caution">
    <text evidence="5">The sequence shown here is derived from an EMBL/GenBank/DDBJ whole genome shotgun (WGS) entry which is preliminary data.</text>
</comment>
<protein>
    <recommendedName>
        <fullName evidence="4">FLYWCH-type domain-containing protein</fullName>
    </recommendedName>
</protein>
<keyword evidence="1" id="KW-0479">Metal-binding</keyword>
<evidence type="ECO:0000256" key="1">
    <source>
        <dbReference type="ARBA" id="ARBA00022723"/>
    </source>
</evidence>
<accession>A0A834I0A2</accession>
<dbReference type="AlphaFoldDB" id="A0A834I0A2"/>
<keyword evidence="3" id="KW-0862">Zinc</keyword>
<dbReference type="GO" id="GO:0008270">
    <property type="term" value="F:zinc ion binding"/>
    <property type="evidence" value="ECO:0007669"/>
    <property type="project" value="UniProtKB-KW"/>
</dbReference>
<keyword evidence="2" id="KW-0863">Zinc-finger</keyword>
<keyword evidence="6" id="KW-1185">Reference proteome</keyword>
<sequence>MKFYLNDGNMYRFLYTNLQEERMWICDESVNCRTKATTTTKNREILRKIGIHNHRNRANIFKGMLECYKSRRFSESLWRTTAKRLDKYVKMEQKNFCNDRITYKSTLRRNFLVKILNEDNEKHKTDKEARILHEEHLNTNLSFCI</sequence>
<evidence type="ECO:0000256" key="3">
    <source>
        <dbReference type="ARBA" id="ARBA00022833"/>
    </source>
</evidence>
<dbReference type="Pfam" id="PF04500">
    <property type="entry name" value="FLYWCH"/>
    <property type="match status" value="1"/>
</dbReference>
<gene>
    <name evidence="5" type="ORF">GWI33_017182</name>
</gene>
<proteinExistence type="predicted"/>
<dbReference type="Proteomes" id="UP000625711">
    <property type="component" value="Unassembled WGS sequence"/>
</dbReference>
<reference evidence="5" key="1">
    <citation type="submission" date="2020-08" db="EMBL/GenBank/DDBJ databases">
        <title>Genome sequencing and assembly of the red palm weevil Rhynchophorus ferrugineus.</title>
        <authorList>
            <person name="Dias G.B."/>
            <person name="Bergman C.M."/>
            <person name="Manee M."/>
        </authorList>
    </citation>
    <scope>NUCLEOTIDE SEQUENCE</scope>
    <source>
        <strain evidence="5">AA-2017</strain>
        <tissue evidence="5">Whole larva</tissue>
    </source>
</reference>
<name>A0A834I0A2_RHYFE</name>
<dbReference type="EMBL" id="JAACXV010014184">
    <property type="protein sequence ID" value="KAF7269796.1"/>
    <property type="molecule type" value="Genomic_DNA"/>
</dbReference>
<evidence type="ECO:0000313" key="6">
    <source>
        <dbReference type="Proteomes" id="UP000625711"/>
    </source>
</evidence>
<evidence type="ECO:0000313" key="5">
    <source>
        <dbReference type="EMBL" id="KAF7269796.1"/>
    </source>
</evidence>
<evidence type="ECO:0000259" key="4">
    <source>
        <dbReference type="Pfam" id="PF04500"/>
    </source>
</evidence>